<feature type="domain" description="YjiS-like" evidence="1">
    <location>
        <begin position="35"/>
        <end position="65"/>
    </location>
</feature>
<name>A0A1H2XG70_9RHOB</name>
<reference evidence="3" key="1">
    <citation type="submission" date="2016-10" db="EMBL/GenBank/DDBJ databases">
        <authorList>
            <person name="Varghese N."/>
            <person name="Submissions S."/>
        </authorList>
    </citation>
    <scope>NUCLEOTIDE SEQUENCE [LARGE SCALE GENOMIC DNA]</scope>
    <source>
        <strain evidence="3">DSM 26922</strain>
    </source>
</reference>
<evidence type="ECO:0000313" key="3">
    <source>
        <dbReference type="Proteomes" id="UP000199441"/>
    </source>
</evidence>
<proteinExistence type="predicted"/>
<dbReference type="InterPro" id="IPR009506">
    <property type="entry name" value="YjiS-like"/>
</dbReference>
<organism evidence="2 3">
    <name type="scientific">Litoreibacter albidus</name>
    <dbReference type="NCBI Taxonomy" id="670155"/>
    <lineage>
        <taxon>Bacteria</taxon>
        <taxon>Pseudomonadati</taxon>
        <taxon>Pseudomonadota</taxon>
        <taxon>Alphaproteobacteria</taxon>
        <taxon>Rhodobacterales</taxon>
        <taxon>Roseobacteraceae</taxon>
        <taxon>Litoreibacter</taxon>
    </lineage>
</organism>
<protein>
    <submittedName>
        <fullName evidence="2">Uncharacterized conserved protein YjiS, DUF1127 family</fullName>
    </submittedName>
</protein>
<accession>A0A1H2XG70</accession>
<evidence type="ECO:0000259" key="1">
    <source>
        <dbReference type="Pfam" id="PF06568"/>
    </source>
</evidence>
<dbReference type="Pfam" id="PF06568">
    <property type="entry name" value="YjiS-like"/>
    <property type="match status" value="1"/>
</dbReference>
<dbReference type="RefSeq" id="WP_139254552.1">
    <property type="nucleotide sequence ID" value="NZ_FNOI01000003.1"/>
</dbReference>
<dbReference type="EMBL" id="FNOI01000003">
    <property type="protein sequence ID" value="SDW91840.1"/>
    <property type="molecule type" value="Genomic_DNA"/>
</dbReference>
<gene>
    <name evidence="2" type="ORF">SAMN04488001_1971</name>
</gene>
<keyword evidence="3" id="KW-1185">Reference proteome</keyword>
<dbReference type="OrthoDB" id="8005167at2"/>
<evidence type="ECO:0000313" key="2">
    <source>
        <dbReference type="EMBL" id="SDW91840.1"/>
    </source>
</evidence>
<dbReference type="AlphaFoldDB" id="A0A1H2XG70"/>
<sequence length="77" mass="8490">MATFTQPLSLDLSALTARTTVAPAARAAVKLAFVLMSWDEASRSRRALKQLTDEQLHDVGLTRAETDAEARRGFWLS</sequence>
<dbReference type="Proteomes" id="UP000199441">
    <property type="component" value="Unassembled WGS sequence"/>
</dbReference>